<reference evidence="6 7" key="1">
    <citation type="submission" date="2020-01" db="EMBL/GenBank/DDBJ databases">
        <title>Identification and distribution of gene clusters putatively required for synthesis of sphingolipid metabolism inhibitors in phylogenetically diverse species of the filamentous fungus Fusarium.</title>
        <authorList>
            <person name="Kim H.-S."/>
            <person name="Busman M."/>
            <person name="Brown D.W."/>
            <person name="Divon H."/>
            <person name="Uhlig S."/>
            <person name="Proctor R.H."/>
        </authorList>
    </citation>
    <scope>NUCLEOTIDE SEQUENCE [LARGE SCALE GENOMIC DNA]</scope>
    <source>
        <strain evidence="6 7">NRRL 20459</strain>
    </source>
</reference>
<evidence type="ECO:0000313" key="7">
    <source>
        <dbReference type="Proteomes" id="UP000554235"/>
    </source>
</evidence>
<feature type="binding site" evidence="2">
    <location>
        <position position="224"/>
    </location>
    <ligand>
        <name>FAD</name>
        <dbReference type="ChEBI" id="CHEBI:57692"/>
    </ligand>
</feature>
<dbReference type="PANTHER" id="PTHR11552:SF123">
    <property type="entry name" value="GMC OXIDOREDUCTASE (AFU_ORTHOLOGUE AFUA_2G01770)-RELATED"/>
    <property type="match status" value="1"/>
</dbReference>
<dbReference type="InterPro" id="IPR036188">
    <property type="entry name" value="FAD/NAD-bd_sf"/>
</dbReference>
<comment type="similarity">
    <text evidence="1 3">Belongs to the GMC oxidoreductase family.</text>
</comment>
<dbReference type="PANTHER" id="PTHR11552">
    <property type="entry name" value="GLUCOSE-METHANOL-CHOLINE GMC OXIDOREDUCTASE"/>
    <property type="match status" value="1"/>
</dbReference>
<dbReference type="Gene3D" id="3.30.560.10">
    <property type="entry name" value="Glucose Oxidase, domain 3"/>
    <property type="match status" value="1"/>
</dbReference>
<dbReference type="GO" id="GO:0016614">
    <property type="term" value="F:oxidoreductase activity, acting on CH-OH group of donors"/>
    <property type="evidence" value="ECO:0007669"/>
    <property type="project" value="InterPro"/>
</dbReference>
<dbReference type="EMBL" id="JAADYS010000446">
    <property type="protein sequence ID" value="KAF4469678.1"/>
    <property type="molecule type" value="Genomic_DNA"/>
</dbReference>
<dbReference type="InterPro" id="IPR012132">
    <property type="entry name" value="GMC_OxRdtase"/>
</dbReference>
<dbReference type="OrthoDB" id="269227at2759"/>
<keyword evidence="3" id="KW-0285">Flavoprotein</keyword>
<dbReference type="SUPFAM" id="SSF51905">
    <property type="entry name" value="FAD/NAD(P)-binding domain"/>
    <property type="match status" value="1"/>
</dbReference>
<dbReference type="Gene3D" id="3.50.50.60">
    <property type="entry name" value="FAD/NAD(P)-binding domain"/>
    <property type="match status" value="1"/>
</dbReference>
<name>A0A8H4LL80_9HYPO</name>
<dbReference type="SUPFAM" id="SSF54373">
    <property type="entry name" value="FAD-linked reductases, C-terminal domain"/>
    <property type="match status" value="1"/>
</dbReference>
<organism evidence="6 7">
    <name type="scientific">Fusarium albosuccineum</name>
    <dbReference type="NCBI Taxonomy" id="1237068"/>
    <lineage>
        <taxon>Eukaryota</taxon>
        <taxon>Fungi</taxon>
        <taxon>Dikarya</taxon>
        <taxon>Ascomycota</taxon>
        <taxon>Pezizomycotina</taxon>
        <taxon>Sordariomycetes</taxon>
        <taxon>Hypocreomycetidae</taxon>
        <taxon>Hypocreales</taxon>
        <taxon>Nectriaceae</taxon>
        <taxon>Fusarium</taxon>
        <taxon>Fusarium decemcellulare species complex</taxon>
    </lineage>
</organism>
<gene>
    <name evidence="6" type="ORF">FALBO_3416</name>
</gene>
<keyword evidence="7" id="KW-1185">Reference proteome</keyword>
<dbReference type="AlphaFoldDB" id="A0A8H4LL80"/>
<feature type="domain" description="Glucose-methanol-choline oxidoreductase N-terminal" evidence="4">
    <location>
        <begin position="84"/>
        <end position="107"/>
    </location>
</feature>
<dbReference type="InterPro" id="IPR007867">
    <property type="entry name" value="GMC_OxRtase_C"/>
</dbReference>
<keyword evidence="2 3" id="KW-0274">FAD</keyword>
<evidence type="ECO:0000256" key="2">
    <source>
        <dbReference type="PIRSR" id="PIRSR000137-2"/>
    </source>
</evidence>
<evidence type="ECO:0000256" key="3">
    <source>
        <dbReference type="RuleBase" id="RU003968"/>
    </source>
</evidence>
<comment type="caution">
    <text evidence="6">The sequence shown here is derived from an EMBL/GenBank/DDBJ whole genome shotgun (WGS) entry which is preliminary data.</text>
</comment>
<dbReference type="PIRSF" id="PIRSF000137">
    <property type="entry name" value="Alcohol_oxidase"/>
    <property type="match status" value="1"/>
</dbReference>
<dbReference type="Proteomes" id="UP000554235">
    <property type="component" value="Unassembled WGS sequence"/>
</dbReference>
<feature type="domain" description="Glucose-methanol-choline oxidoreductase N-terminal" evidence="5">
    <location>
        <begin position="259"/>
        <end position="273"/>
    </location>
</feature>
<accession>A0A8H4LL80</accession>
<dbReference type="PROSITE" id="PS00623">
    <property type="entry name" value="GMC_OXRED_1"/>
    <property type="match status" value="1"/>
</dbReference>
<evidence type="ECO:0000259" key="5">
    <source>
        <dbReference type="PROSITE" id="PS00624"/>
    </source>
</evidence>
<dbReference type="Pfam" id="PF00732">
    <property type="entry name" value="GMC_oxred_N"/>
    <property type="match status" value="1"/>
</dbReference>
<evidence type="ECO:0000256" key="1">
    <source>
        <dbReference type="ARBA" id="ARBA00010790"/>
    </source>
</evidence>
<dbReference type="Pfam" id="PF05199">
    <property type="entry name" value="GMC_oxred_C"/>
    <property type="match status" value="1"/>
</dbReference>
<dbReference type="PROSITE" id="PS00624">
    <property type="entry name" value="GMC_OXRED_2"/>
    <property type="match status" value="1"/>
</dbReference>
<comment type="cofactor">
    <cofactor evidence="2">
        <name>FAD</name>
        <dbReference type="ChEBI" id="CHEBI:57692"/>
    </cofactor>
</comment>
<proteinExistence type="inferred from homology"/>
<sequence length="545" mass="58616">MSNTTLWDYLVVGGGIAGSVVSNQLLRHDPTLKIMLIEAGPNTHEIKDIEWLNMESAIGGEFDWGWSTVPQAHLDNRSIVSPVGKGLGGGSIINGAAWARGDSVDYDIWSELVQDERWSYEGQLPYMRKVETFYDETTNPEAHGHDGPIKIQSVSSTNRSFPLREALLESWNEIGESQLPGFDANAGKPQGVGELQENRDEGRRQLASLSYSLEGIEVLTDSAVAKVLTKKAGDGIKVQGVELANGTQILGREVILSAGAYRTPQIMMLSGIGPVETLNKFDIPVLLDQPWVGKNFHDHVLIPTVWQLKDPSALGGITKESDNPIFKGSQYSLGAFIDFYTVASLPKEGLAVAIEKDDGNAPDSSHPLLQNRAHTGNLVQYSGAGADAIIMTSVVLINQARGSVSLQSADINDAPLIDPNFLGTAVDRYAAREMIRHNIRLLASNETVLGREFISQELAKNPLTPESSDEEIDARVREAAGGCFHPAGTASMGKVVDTSLRVKGVSGLRVVDTSVFPASISANLQLPVYALAEQAAAIIVGDKAS</sequence>
<dbReference type="GO" id="GO:0050660">
    <property type="term" value="F:flavin adenine dinucleotide binding"/>
    <property type="evidence" value="ECO:0007669"/>
    <property type="project" value="InterPro"/>
</dbReference>
<evidence type="ECO:0000259" key="4">
    <source>
        <dbReference type="PROSITE" id="PS00623"/>
    </source>
</evidence>
<dbReference type="InterPro" id="IPR000172">
    <property type="entry name" value="GMC_OxRdtase_N"/>
</dbReference>
<evidence type="ECO:0000313" key="6">
    <source>
        <dbReference type="EMBL" id="KAF4469678.1"/>
    </source>
</evidence>
<protein>
    <submittedName>
        <fullName evidence="6">GMC oxidoreductase</fullName>
    </submittedName>
</protein>